<dbReference type="InterPro" id="IPR036291">
    <property type="entry name" value="NAD(P)-bd_dom_sf"/>
</dbReference>
<dbReference type="PANTHER" id="PTHR10366">
    <property type="entry name" value="NAD DEPENDENT EPIMERASE/DEHYDRATASE"/>
    <property type="match status" value="1"/>
</dbReference>
<evidence type="ECO:0000256" key="2">
    <source>
        <dbReference type="ARBA" id="ARBA00023445"/>
    </source>
</evidence>
<evidence type="ECO:0000313" key="5">
    <source>
        <dbReference type="Proteomes" id="UP001447188"/>
    </source>
</evidence>
<evidence type="ECO:0000256" key="1">
    <source>
        <dbReference type="ARBA" id="ARBA00023002"/>
    </source>
</evidence>
<protein>
    <submittedName>
        <fullName evidence="4">Glycine-rich RNA-binding protein 2, mitochondrial</fullName>
        <ecNumber evidence="4">1.1.1.283</ecNumber>
    </submittedName>
</protein>
<dbReference type="InterPro" id="IPR001509">
    <property type="entry name" value="Epimerase_deHydtase"/>
</dbReference>
<dbReference type="SUPFAM" id="SSF51735">
    <property type="entry name" value="NAD(P)-binding Rossmann-fold domains"/>
    <property type="match status" value="1"/>
</dbReference>
<dbReference type="CDD" id="cd05227">
    <property type="entry name" value="AR_SDR_e"/>
    <property type="match status" value="1"/>
</dbReference>
<feature type="domain" description="NAD-dependent epimerase/dehydratase" evidence="3">
    <location>
        <begin position="4"/>
        <end position="259"/>
    </location>
</feature>
<dbReference type="Pfam" id="PF01370">
    <property type="entry name" value="Epimerase"/>
    <property type="match status" value="1"/>
</dbReference>
<dbReference type="PANTHER" id="PTHR10366:SF564">
    <property type="entry name" value="STEROL-4-ALPHA-CARBOXYLATE 3-DEHYDROGENASE, DECARBOXYLATING"/>
    <property type="match status" value="1"/>
</dbReference>
<comment type="caution">
    <text evidence="4">The sequence shown here is derived from an EMBL/GenBank/DDBJ whole genome shotgun (WGS) entry which is preliminary data.</text>
</comment>
<evidence type="ECO:0000259" key="3">
    <source>
        <dbReference type="Pfam" id="PF01370"/>
    </source>
</evidence>
<name>A0ABR3GC92_9PEZI</name>
<reference evidence="4 5" key="1">
    <citation type="submission" date="2024-02" db="EMBL/GenBank/DDBJ databases">
        <title>Discinaceae phylogenomics.</title>
        <authorList>
            <person name="Dirks A.C."/>
            <person name="James T.Y."/>
        </authorList>
    </citation>
    <scope>NUCLEOTIDE SEQUENCE [LARGE SCALE GENOMIC DNA]</scope>
    <source>
        <strain evidence="4 5">ACD0624</strain>
    </source>
</reference>
<dbReference type="EC" id="1.1.1.283" evidence="4"/>
<proteinExistence type="inferred from homology"/>
<dbReference type="Gene3D" id="3.40.50.720">
    <property type="entry name" value="NAD(P)-binding Rossmann-like Domain"/>
    <property type="match status" value="1"/>
</dbReference>
<gene>
    <name evidence="4" type="primary">GRP2</name>
    <name evidence="4" type="ORF">Q9L58_007537</name>
</gene>
<sequence length="344" mass="38176">MTRVLLTGGSGFIAAHILDILLRRGYSVRITVRSKDKAQKLLDAHSEYQGKLDYVIVPDIAEPHCFDKAVKSDPPFDAILHTASPFSYGVTNPIKELVEPAIQGTISILQATKKYAPGVKRIIITSSFAAIADATRGNNPGKVYSEDDWNPVLREEGLSDIFNAYRVSKKFAEKEAWDFVENENPNFSIVTINPPLVVGPPKTYVSSLDGLNPSNQRTLNFIRGKFKDKLPHSGVFLWADVRDVAEAHVIALEKEAAGGKRFFVSSETNFSNQMIADIIKKEFPQYATRLPEEREPNNGLPEEGCYAANNTRSKEVLGMTYRKLNESIVDLVKALQEMGLDVCA</sequence>
<dbReference type="EMBL" id="JBBBZM010000121">
    <property type="protein sequence ID" value="KAL0633577.1"/>
    <property type="molecule type" value="Genomic_DNA"/>
</dbReference>
<dbReference type="GO" id="GO:0043892">
    <property type="term" value="F:methylglyoxal reductase (NADPH) activity"/>
    <property type="evidence" value="ECO:0007669"/>
    <property type="project" value="UniProtKB-EC"/>
</dbReference>
<keyword evidence="1 4" id="KW-0560">Oxidoreductase</keyword>
<keyword evidence="5" id="KW-1185">Reference proteome</keyword>
<accession>A0ABR3GC92</accession>
<dbReference type="InterPro" id="IPR050425">
    <property type="entry name" value="NAD(P)_dehydrat-like"/>
</dbReference>
<comment type="similarity">
    <text evidence="2">Belongs to the NAD(P)-dependent epimerase/dehydratase family. Dihydroflavonol-4-reductase subfamily.</text>
</comment>
<evidence type="ECO:0000313" key="4">
    <source>
        <dbReference type="EMBL" id="KAL0633577.1"/>
    </source>
</evidence>
<organism evidence="4 5">
    <name type="scientific">Discina gigas</name>
    <dbReference type="NCBI Taxonomy" id="1032678"/>
    <lineage>
        <taxon>Eukaryota</taxon>
        <taxon>Fungi</taxon>
        <taxon>Dikarya</taxon>
        <taxon>Ascomycota</taxon>
        <taxon>Pezizomycotina</taxon>
        <taxon>Pezizomycetes</taxon>
        <taxon>Pezizales</taxon>
        <taxon>Discinaceae</taxon>
        <taxon>Discina</taxon>
    </lineage>
</organism>
<dbReference type="Proteomes" id="UP001447188">
    <property type="component" value="Unassembled WGS sequence"/>
</dbReference>